<dbReference type="HOGENOM" id="CLU_046535_2_1_10"/>
<feature type="domain" description="DUF4349" evidence="2">
    <location>
        <begin position="66"/>
        <end position="270"/>
    </location>
</feature>
<sequence precursor="true">MKTTLKLSLYFWILFIPFFASCQRSEFTEQDSFKMSTEEASISSFANQQDGTEGGISGEPIVQGLHVIKTGDMNLQVQELEKAKEAVLQKVKANKGFTSAANYNDYSSSKQQNITIRVSSGNFENLMKELSTIGFVKNQSQSSQDVSEEFVDIQARLKSKREVENRYSEILKEAKTISEILEIEDKLRVIREEIEAREGRLRYLKDQVSLSTINLTLIQELENYSKAPERSFFSRLFENMGEGWDDFLMFVVGVMRLWVFWIVLIGIIFIITKWRKARKARKVRKR</sequence>
<evidence type="ECO:0000256" key="1">
    <source>
        <dbReference type="SAM" id="Phobius"/>
    </source>
</evidence>
<dbReference type="PATRIC" id="fig|880071.3.peg.1186"/>
<keyword evidence="4" id="KW-1185">Reference proteome</keyword>
<dbReference type="AlphaFoldDB" id="I4AI64"/>
<evidence type="ECO:0000313" key="4">
    <source>
        <dbReference type="Proteomes" id="UP000006054"/>
    </source>
</evidence>
<evidence type="ECO:0000259" key="2">
    <source>
        <dbReference type="Pfam" id="PF14257"/>
    </source>
</evidence>
<dbReference type="EMBL" id="CP003345">
    <property type="protein sequence ID" value="AFM03649.1"/>
    <property type="molecule type" value="Genomic_DNA"/>
</dbReference>
<keyword evidence="1" id="KW-1133">Transmembrane helix</keyword>
<feature type="transmembrane region" description="Helical" evidence="1">
    <location>
        <begin position="247"/>
        <end position="272"/>
    </location>
</feature>
<accession>I4AI64</accession>
<dbReference type="PROSITE" id="PS51257">
    <property type="entry name" value="PROKAR_LIPOPROTEIN"/>
    <property type="match status" value="1"/>
</dbReference>
<protein>
    <recommendedName>
        <fullName evidence="2">DUF4349 domain-containing protein</fullName>
    </recommendedName>
</protein>
<dbReference type="Proteomes" id="UP000006054">
    <property type="component" value="Chromosome"/>
</dbReference>
<organism evidence="3 4">
    <name type="scientific">Bernardetia litoralis (strain ATCC 23117 / DSM 6794 / NBRC 15988 / NCIMB 1366 / Fx l1 / Sio-4)</name>
    <name type="common">Flexibacter litoralis</name>
    <dbReference type="NCBI Taxonomy" id="880071"/>
    <lineage>
        <taxon>Bacteria</taxon>
        <taxon>Pseudomonadati</taxon>
        <taxon>Bacteroidota</taxon>
        <taxon>Cytophagia</taxon>
        <taxon>Cytophagales</taxon>
        <taxon>Bernardetiaceae</taxon>
        <taxon>Bernardetia</taxon>
    </lineage>
</organism>
<name>I4AI64_BERLS</name>
<keyword evidence="1" id="KW-0812">Transmembrane</keyword>
<gene>
    <name evidence="3" type="ordered locus">Fleli_1212</name>
</gene>
<dbReference type="eggNOG" id="COG3206">
    <property type="taxonomic scope" value="Bacteria"/>
</dbReference>
<keyword evidence="1" id="KW-0472">Membrane</keyword>
<dbReference type="OrthoDB" id="5381491at2"/>
<dbReference type="InterPro" id="IPR025645">
    <property type="entry name" value="DUF4349"/>
</dbReference>
<dbReference type="Pfam" id="PF14257">
    <property type="entry name" value="DUF4349"/>
    <property type="match status" value="1"/>
</dbReference>
<reference evidence="4" key="1">
    <citation type="submission" date="2012-06" db="EMBL/GenBank/DDBJ databases">
        <title>The complete genome of Flexibacter litoralis DSM 6794.</title>
        <authorList>
            <person name="Lucas S."/>
            <person name="Copeland A."/>
            <person name="Lapidus A."/>
            <person name="Glavina del Rio T."/>
            <person name="Dalin E."/>
            <person name="Tice H."/>
            <person name="Bruce D."/>
            <person name="Goodwin L."/>
            <person name="Pitluck S."/>
            <person name="Peters L."/>
            <person name="Ovchinnikova G."/>
            <person name="Lu M."/>
            <person name="Kyrpides N."/>
            <person name="Mavromatis K."/>
            <person name="Ivanova N."/>
            <person name="Brettin T."/>
            <person name="Detter J.C."/>
            <person name="Han C."/>
            <person name="Larimer F."/>
            <person name="Land M."/>
            <person name="Hauser L."/>
            <person name="Markowitz V."/>
            <person name="Cheng J.-F."/>
            <person name="Hugenholtz P."/>
            <person name="Woyke T."/>
            <person name="Wu D."/>
            <person name="Spring S."/>
            <person name="Lang E."/>
            <person name="Kopitz M."/>
            <person name="Brambilla E."/>
            <person name="Klenk H.-P."/>
            <person name="Eisen J.A."/>
        </authorList>
    </citation>
    <scope>NUCLEOTIDE SEQUENCE [LARGE SCALE GENOMIC DNA]</scope>
    <source>
        <strain evidence="4">ATCC 23117 / DSM 6794 / NBRC 15988 / NCIMB 1366 / Sio-4</strain>
    </source>
</reference>
<proteinExistence type="predicted"/>
<dbReference type="KEGG" id="fli:Fleli_1212"/>
<evidence type="ECO:0000313" key="3">
    <source>
        <dbReference type="EMBL" id="AFM03649.1"/>
    </source>
</evidence>
<dbReference type="RefSeq" id="WP_014797106.1">
    <property type="nucleotide sequence ID" value="NC_018018.1"/>
</dbReference>